<feature type="domain" description="PepSY" evidence="2">
    <location>
        <begin position="54"/>
        <end position="112"/>
    </location>
</feature>
<name>Q0VNT9_ALCBS</name>
<sequence length="114" mass="12589">MVHPTSTKRRVNMTLTKTTLIAAVLGVASVGVLQADDVPHSKIDSLVKDGTIQSLDKLDKVALDKHPDAKITDTELENEYGRYLYQVELRDPQGVEWELDIDASNGDVLGEEKD</sequence>
<evidence type="ECO:0000313" key="3">
    <source>
        <dbReference type="EMBL" id="CAL17159.1"/>
    </source>
</evidence>
<dbReference type="HOGENOM" id="CLU_143489_5_1_6"/>
<evidence type="ECO:0000256" key="1">
    <source>
        <dbReference type="SAM" id="SignalP"/>
    </source>
</evidence>
<dbReference type="STRING" id="393595.ABO_1711"/>
<dbReference type="EMBL" id="AM286690">
    <property type="protein sequence ID" value="CAL17159.1"/>
    <property type="molecule type" value="Genomic_DNA"/>
</dbReference>
<dbReference type="Pfam" id="PF03413">
    <property type="entry name" value="PepSY"/>
    <property type="match status" value="1"/>
</dbReference>
<keyword evidence="1" id="KW-0732">Signal</keyword>
<accession>Q0VNT9</accession>
<dbReference type="Gene3D" id="3.10.450.40">
    <property type="match status" value="1"/>
</dbReference>
<dbReference type="eggNOG" id="COG3212">
    <property type="taxonomic scope" value="Bacteria"/>
</dbReference>
<gene>
    <name evidence="3" type="ordered locus">ABO_1711</name>
</gene>
<feature type="chain" id="PRO_5004178902" description="PepSY domain-containing protein" evidence="1">
    <location>
        <begin position="36"/>
        <end position="114"/>
    </location>
</feature>
<feature type="signal peptide" evidence="1">
    <location>
        <begin position="1"/>
        <end position="35"/>
    </location>
</feature>
<organism evidence="3 4">
    <name type="scientific">Alcanivorax borkumensis (strain ATCC 700651 / DSM 11573 / NCIMB 13689 / SK2)</name>
    <dbReference type="NCBI Taxonomy" id="393595"/>
    <lineage>
        <taxon>Bacteria</taxon>
        <taxon>Pseudomonadati</taxon>
        <taxon>Pseudomonadota</taxon>
        <taxon>Gammaproteobacteria</taxon>
        <taxon>Oceanospirillales</taxon>
        <taxon>Alcanivoracaceae</taxon>
        <taxon>Alcanivorax</taxon>
    </lineage>
</organism>
<dbReference type="KEGG" id="abo:ABO_1711"/>
<evidence type="ECO:0000313" key="4">
    <source>
        <dbReference type="Proteomes" id="UP000008871"/>
    </source>
</evidence>
<dbReference type="InterPro" id="IPR025711">
    <property type="entry name" value="PepSY"/>
</dbReference>
<dbReference type="Proteomes" id="UP000008871">
    <property type="component" value="Chromosome"/>
</dbReference>
<keyword evidence="4" id="KW-1185">Reference proteome</keyword>
<proteinExistence type="predicted"/>
<reference evidence="3 4" key="1">
    <citation type="journal article" date="2006" name="Nat. Biotechnol.">
        <title>Genome sequence of the ubiquitous hydrocarbon-degrading marine bacterium Alcanivorax borkumensis.</title>
        <authorList>
            <person name="Schneiker S."/>
            <person name="Martins dos Santos V.A.P."/>
            <person name="Bartels D."/>
            <person name="Bekel T."/>
            <person name="Brecht M."/>
            <person name="Buhrmester J."/>
            <person name="Chernikova T.N."/>
            <person name="Denaro R."/>
            <person name="Ferrer M."/>
            <person name="Gertler C."/>
            <person name="Goesmann A."/>
            <person name="Golyshina O.V."/>
            <person name="Kaminski F."/>
            <person name="Khachane A.N."/>
            <person name="Lang S."/>
            <person name="Linke B."/>
            <person name="McHardy A.C."/>
            <person name="Meyer F."/>
            <person name="Nechitaylo T."/>
            <person name="Puehler A."/>
            <person name="Regenhardt D."/>
            <person name="Rupp O."/>
            <person name="Sabirova J.S."/>
            <person name="Selbitschka W."/>
            <person name="Yakimov M.M."/>
            <person name="Timmis K.N."/>
            <person name="Vorhoelter F.-J."/>
            <person name="Weidner S."/>
            <person name="Kaiser O."/>
            <person name="Golyshin P.N."/>
        </authorList>
    </citation>
    <scope>NUCLEOTIDE SEQUENCE [LARGE SCALE GENOMIC DNA]</scope>
    <source>
        <strain evidence="4">ATCC 700651 / DSM 11573 / NCIMB 13689 / SK2</strain>
    </source>
</reference>
<evidence type="ECO:0000259" key="2">
    <source>
        <dbReference type="Pfam" id="PF03413"/>
    </source>
</evidence>
<dbReference type="AlphaFoldDB" id="Q0VNT9"/>
<protein>
    <recommendedName>
        <fullName evidence="2">PepSY domain-containing protein</fullName>
    </recommendedName>
</protein>